<keyword evidence="2" id="KW-1185">Reference proteome</keyword>
<dbReference type="RefSeq" id="WP_102969330.1">
    <property type="nucleotide sequence ID" value="NZ_POSM01000032.1"/>
</dbReference>
<protein>
    <recommendedName>
        <fullName evidence="3">Phage tail protein</fullName>
    </recommendedName>
</protein>
<gene>
    <name evidence="1" type="ORF">C1O25_17890</name>
</gene>
<evidence type="ECO:0000313" key="1">
    <source>
        <dbReference type="EMBL" id="PNH99224.1"/>
    </source>
</evidence>
<dbReference type="Proteomes" id="UP000236547">
    <property type="component" value="Unassembled WGS sequence"/>
</dbReference>
<reference evidence="1 2" key="1">
    <citation type="submission" date="2018-01" db="EMBL/GenBank/DDBJ databases">
        <title>Draft genome sequences of six Vibrio diazotrophicus strains isolated from deep-sea sediments of the Baltic Sea.</title>
        <authorList>
            <person name="Castillo D."/>
            <person name="Vandieken V."/>
            <person name="Chiang O."/>
            <person name="Middelboe M."/>
        </authorList>
    </citation>
    <scope>NUCLEOTIDE SEQUENCE [LARGE SCALE GENOMIC DNA]</scope>
    <source>
        <strain evidence="1 2">65.10M</strain>
    </source>
</reference>
<organism evidence="1 2">
    <name type="scientific">Vibrio diazotrophicus</name>
    <dbReference type="NCBI Taxonomy" id="685"/>
    <lineage>
        <taxon>Bacteria</taxon>
        <taxon>Pseudomonadati</taxon>
        <taxon>Pseudomonadota</taxon>
        <taxon>Gammaproteobacteria</taxon>
        <taxon>Vibrionales</taxon>
        <taxon>Vibrionaceae</taxon>
        <taxon>Vibrio</taxon>
    </lineage>
</organism>
<accession>A0ABX4W942</accession>
<dbReference type="InterPro" id="IPR009734">
    <property type="entry name" value="Myoviridae_GpU"/>
</dbReference>
<comment type="caution">
    <text evidence="1">The sequence shown here is derived from an EMBL/GenBank/DDBJ whole genome shotgun (WGS) entry which is preliminary data.</text>
</comment>
<dbReference type="EMBL" id="POSM01000032">
    <property type="protein sequence ID" value="PNH99224.1"/>
    <property type="molecule type" value="Genomic_DNA"/>
</dbReference>
<dbReference type="Pfam" id="PF06995">
    <property type="entry name" value="Phage_P2_GpU"/>
    <property type="match status" value="1"/>
</dbReference>
<sequence length="135" mass="15202">MAETVMMKLGDFTFSIHTAAYQQLTKTYRWLWASTNRFGDTSSLQYTGKENPKVSLPGVIYPEFEKVGIYQIEKLVKLGDAAKPHLMISGLGDVMGYWVVNQLVETEDKHTVAGIPIKQTFSLDIIYYGQTLSNS</sequence>
<evidence type="ECO:0008006" key="3">
    <source>
        <dbReference type="Google" id="ProtNLM"/>
    </source>
</evidence>
<name>A0ABX4W942_VIBDI</name>
<evidence type="ECO:0000313" key="2">
    <source>
        <dbReference type="Proteomes" id="UP000236547"/>
    </source>
</evidence>
<proteinExistence type="predicted"/>